<evidence type="ECO:0000313" key="4">
    <source>
        <dbReference type="Proteomes" id="UP000657075"/>
    </source>
</evidence>
<feature type="transmembrane region" description="Helical" evidence="1">
    <location>
        <begin position="7"/>
        <end position="28"/>
    </location>
</feature>
<reference evidence="3" key="1">
    <citation type="journal article" date="2014" name="Int. J. Syst. Evol. Microbiol.">
        <title>Complete genome sequence of Corynebacterium casei LMG S-19264T (=DSM 44701T), isolated from a smear-ripened cheese.</title>
        <authorList>
            <consortium name="US DOE Joint Genome Institute (JGI-PGF)"/>
            <person name="Walter F."/>
            <person name="Albersmeier A."/>
            <person name="Kalinowski J."/>
            <person name="Ruckert C."/>
        </authorList>
    </citation>
    <scope>NUCLEOTIDE SEQUENCE</scope>
    <source>
        <strain evidence="3">JCM 11219</strain>
    </source>
</reference>
<reference evidence="5" key="3">
    <citation type="submission" date="2022-09" db="EMBL/GenBank/DDBJ databases">
        <title>Complete genome sequence of Vulcanisaeta souniana.</title>
        <authorList>
            <person name="Kato S."/>
            <person name="Itoh T."/>
            <person name="Ohkuma M."/>
        </authorList>
    </citation>
    <scope>NUCLEOTIDE SEQUENCE [LARGE SCALE GENOMIC DNA]</scope>
    <source>
        <strain evidence="5">JCM 11219</strain>
    </source>
</reference>
<dbReference type="Proteomes" id="UP001060771">
    <property type="component" value="Chromosome"/>
</dbReference>
<dbReference type="EMBL" id="BMNM01000014">
    <property type="protein sequence ID" value="GGI86110.1"/>
    <property type="molecule type" value="Genomic_DNA"/>
</dbReference>
<gene>
    <name evidence="3" type="ORF">GCM10007112_23900</name>
    <name evidence="2" type="ORF">Vsou_13330</name>
</gene>
<evidence type="ECO:0000313" key="3">
    <source>
        <dbReference type="EMBL" id="GGI86110.1"/>
    </source>
</evidence>
<accession>A0A830EIH4</accession>
<name>A0A830EIH4_9CREN</name>
<reference evidence="2" key="4">
    <citation type="journal article" date="2023" name="Microbiol. Resour. Announc.">
        <title>Complete Genome Sequence of Vulcanisaeta souniana Strain IC-059, a Hyperthermophilic Archaeon Isolated from Hot Spring Water in Japan.</title>
        <authorList>
            <person name="Kato S."/>
            <person name="Itoh T."/>
            <person name="Wu L."/>
            <person name="Ma J."/>
            <person name="Ohkuma M."/>
        </authorList>
    </citation>
    <scope>NUCLEOTIDE SEQUENCE</scope>
    <source>
        <strain evidence="2">JCM 11219</strain>
    </source>
</reference>
<keyword evidence="5" id="KW-1185">Reference proteome</keyword>
<keyword evidence="1" id="KW-1133">Transmembrane helix</keyword>
<sequence length="70" mass="7608">MRSVKKWWLMGLALVVMTITLVIILPIGGKPIMPKPVPHGFMPMIVGIQPPGTPIMPPCPIHSPPIYCPA</sequence>
<evidence type="ECO:0000313" key="2">
    <source>
        <dbReference type="EMBL" id="BDR92240.1"/>
    </source>
</evidence>
<dbReference type="Proteomes" id="UP000657075">
    <property type="component" value="Unassembled WGS sequence"/>
</dbReference>
<protein>
    <submittedName>
        <fullName evidence="3">Uncharacterized protein</fullName>
    </submittedName>
</protein>
<dbReference type="RefSeq" id="WP_188604129.1">
    <property type="nucleotide sequence ID" value="NZ_AP026830.1"/>
</dbReference>
<organism evidence="3 4">
    <name type="scientific">Vulcanisaeta souniana JCM 11219</name>
    <dbReference type="NCBI Taxonomy" id="1293586"/>
    <lineage>
        <taxon>Archaea</taxon>
        <taxon>Thermoproteota</taxon>
        <taxon>Thermoprotei</taxon>
        <taxon>Thermoproteales</taxon>
        <taxon>Thermoproteaceae</taxon>
        <taxon>Vulcanisaeta</taxon>
    </lineage>
</organism>
<evidence type="ECO:0000256" key="1">
    <source>
        <dbReference type="SAM" id="Phobius"/>
    </source>
</evidence>
<dbReference type="GeneID" id="76206884"/>
<keyword evidence="1" id="KW-0812">Transmembrane</keyword>
<keyword evidence="1" id="KW-0472">Membrane</keyword>
<proteinExistence type="predicted"/>
<dbReference type="AlphaFoldDB" id="A0A830EIH4"/>
<reference evidence="3" key="2">
    <citation type="submission" date="2020-09" db="EMBL/GenBank/DDBJ databases">
        <authorList>
            <person name="Sun Q."/>
            <person name="Ohkuma M."/>
        </authorList>
    </citation>
    <scope>NUCLEOTIDE SEQUENCE</scope>
    <source>
        <strain evidence="3">JCM 11219</strain>
    </source>
</reference>
<evidence type="ECO:0000313" key="5">
    <source>
        <dbReference type="Proteomes" id="UP001060771"/>
    </source>
</evidence>
<dbReference type="EMBL" id="AP026830">
    <property type="protein sequence ID" value="BDR92240.1"/>
    <property type="molecule type" value="Genomic_DNA"/>
</dbReference>